<dbReference type="PANTHER" id="PTHR11895">
    <property type="entry name" value="TRANSAMIDASE"/>
    <property type="match status" value="1"/>
</dbReference>
<dbReference type="InterPro" id="IPR000120">
    <property type="entry name" value="Amidase"/>
</dbReference>
<keyword evidence="3" id="KW-1185">Reference proteome</keyword>
<dbReference type="KEGG" id="vab:WPS_07560"/>
<dbReference type="InterPro" id="IPR036928">
    <property type="entry name" value="AS_sf"/>
</dbReference>
<dbReference type="InterPro" id="IPR023631">
    <property type="entry name" value="Amidase_dom"/>
</dbReference>
<reference evidence="2 3" key="1">
    <citation type="journal article" date="2022" name="ISME Commun">
        <title>Vulcanimicrobium alpinus gen. nov. sp. nov., the first cultivated representative of the candidate phylum 'Eremiobacterota', is a metabolically versatile aerobic anoxygenic phototroph.</title>
        <authorList>
            <person name="Yabe S."/>
            <person name="Muto K."/>
            <person name="Abe K."/>
            <person name="Yokota A."/>
            <person name="Staudigel H."/>
            <person name="Tebo B.M."/>
        </authorList>
    </citation>
    <scope>NUCLEOTIDE SEQUENCE [LARGE SCALE GENOMIC DNA]</scope>
    <source>
        <strain evidence="2 3">WC8-2</strain>
    </source>
</reference>
<evidence type="ECO:0000259" key="1">
    <source>
        <dbReference type="Pfam" id="PF01425"/>
    </source>
</evidence>
<protein>
    <recommendedName>
        <fullName evidence="1">Amidase domain-containing protein</fullName>
    </recommendedName>
</protein>
<dbReference type="GO" id="GO:0050567">
    <property type="term" value="F:glutaminyl-tRNA synthase (glutamine-hydrolyzing) activity"/>
    <property type="evidence" value="ECO:0007669"/>
    <property type="project" value="TreeGrafter"/>
</dbReference>
<feature type="domain" description="Amidase" evidence="1">
    <location>
        <begin position="27"/>
        <end position="442"/>
    </location>
</feature>
<name>A0AAN1XTR7_UNVUL</name>
<sequence length="467" mass="48881">MTADDLAFADVVELQRLLTAKAVSSVELTELYLKRLETYGPVYSAVVTILHDRARREARRADRERVRGRVRGPLHGIPYGVKDLLATPDAPTTWGAQPYRAQHFDFDATAVRKLSDAGAVLLAKLAMVELAGGFGYGDADASFTGPGRTPWNAKFWSGGSSSGSGIAVAAGLVGFAIGSETSGSILFPSTACGITGLRPTYGRVSRHGAMALCWTLDKLGPMARSARDLEIVLAAIAGADPRDPTAVDVPLTAPRRRPRIAVLKNATKGAMPAVAANFRASLKALATFADIAGEVALPKGPWGPVVGTIVDAEGAAAFRDLIESGKSRGLRNADDKLGGYVAYATPAVDYIDALRQRAKLNAALEAAFAGYDAIVSPTLHTVTYPVGIPFDKAYPKFGGGPSLIAPGNLAGLPAIALPNGFGPNGLPTSVALLGRAWGEATLTAIGARYQRATDFHTKRPPLTTGRP</sequence>
<organism evidence="2 3">
    <name type="scientific">Vulcanimicrobium alpinum</name>
    <dbReference type="NCBI Taxonomy" id="3016050"/>
    <lineage>
        <taxon>Bacteria</taxon>
        <taxon>Bacillati</taxon>
        <taxon>Vulcanimicrobiota</taxon>
        <taxon>Vulcanimicrobiia</taxon>
        <taxon>Vulcanimicrobiales</taxon>
        <taxon>Vulcanimicrobiaceae</taxon>
        <taxon>Vulcanimicrobium</taxon>
    </lineage>
</organism>
<gene>
    <name evidence="2" type="ORF">WPS_07560</name>
</gene>
<dbReference type="Gene3D" id="3.90.1300.10">
    <property type="entry name" value="Amidase signature (AS) domain"/>
    <property type="match status" value="1"/>
</dbReference>
<dbReference type="EMBL" id="AP025523">
    <property type="protein sequence ID" value="BDE05480.1"/>
    <property type="molecule type" value="Genomic_DNA"/>
</dbReference>
<dbReference type="Pfam" id="PF01425">
    <property type="entry name" value="Amidase"/>
    <property type="match status" value="1"/>
</dbReference>
<dbReference type="AlphaFoldDB" id="A0AAN1XTR7"/>
<dbReference type="PANTHER" id="PTHR11895:SF73">
    <property type="entry name" value="AMIDASE FAMILY PROTEIN"/>
    <property type="match status" value="1"/>
</dbReference>
<evidence type="ECO:0000313" key="3">
    <source>
        <dbReference type="Proteomes" id="UP001317532"/>
    </source>
</evidence>
<dbReference type="SUPFAM" id="SSF75304">
    <property type="entry name" value="Amidase signature (AS) enzymes"/>
    <property type="match status" value="1"/>
</dbReference>
<dbReference type="RefSeq" id="WP_317996516.1">
    <property type="nucleotide sequence ID" value="NZ_AP025523.1"/>
</dbReference>
<dbReference type="Proteomes" id="UP001317532">
    <property type="component" value="Chromosome"/>
</dbReference>
<accession>A0AAN1XTR7</accession>
<proteinExistence type="predicted"/>
<evidence type="ECO:0000313" key="2">
    <source>
        <dbReference type="EMBL" id="BDE05480.1"/>
    </source>
</evidence>